<protein>
    <submittedName>
        <fullName evidence="2">Uncharacterized protein</fullName>
    </submittedName>
</protein>
<dbReference type="EMBL" id="JIBK01000024">
    <property type="protein sequence ID" value="POM83845.1"/>
    <property type="molecule type" value="Genomic_DNA"/>
</dbReference>
<dbReference type="OrthoDB" id="341887at2759"/>
<feature type="compositionally biased region" description="Basic and acidic residues" evidence="1">
    <location>
        <begin position="20"/>
        <end position="40"/>
    </location>
</feature>
<evidence type="ECO:0000256" key="1">
    <source>
        <dbReference type="SAM" id="MobiDB-lite"/>
    </source>
</evidence>
<sequence length="274" mass="31020">MSSLKDSLVSFQKKDGKMEELESFKKSKSQEESKVIEAKDSNPSQTGAKIRFKSKETIYCSCEFLDSESLYETKKDQVESSKIINEAKLISDSNSHLDEYLDTCSKSMNSRNSSLSSIESITIMDNSEHKSQTNQINTVKNENNVEFCAEKGTFNDKLGREFSGSGEFAEHHTRSGFLSSLSRRLWNLEETLSFSNLDPISGIKTFLLEKIGHDNTGSKLNTSDHVFLDPKLDVGNVFFANYRDGYESQRSESDTSEESVRYPSFSLDFNEKEI</sequence>
<accession>A0A2P4Z1A3</accession>
<keyword evidence="3" id="KW-1185">Reference proteome</keyword>
<dbReference type="AlphaFoldDB" id="A0A2P4Z1A3"/>
<dbReference type="Proteomes" id="UP000236928">
    <property type="component" value="Unassembled WGS sequence"/>
</dbReference>
<dbReference type="VEuPathDB" id="CryptoDB:CmeUKMEL1_09430"/>
<evidence type="ECO:0000313" key="2">
    <source>
        <dbReference type="EMBL" id="POM83845.1"/>
    </source>
</evidence>
<reference evidence="2 3" key="1">
    <citation type="submission" date="2014-04" db="EMBL/GenBank/DDBJ databases">
        <title>Comparative Genomics of Cryptosporidium Species.</title>
        <authorList>
            <person name="Silva J.C."/>
            <person name="Su Q."/>
            <person name="Chalmers R."/>
            <person name="Chibucos M.C."/>
            <person name="Elwin K."/>
            <person name="Godinez A."/>
            <person name="Guo F."/>
            <person name="Huynh K."/>
            <person name="Orvis J."/>
            <person name="Ott S."/>
            <person name="Sadzewicz L."/>
            <person name="Sengamalay N."/>
            <person name="Shetty A."/>
            <person name="Sun M."/>
            <person name="Tallon L."/>
            <person name="Xiao L."/>
            <person name="Zhang H."/>
            <person name="Fraser C.M."/>
            <person name="Zhu G."/>
            <person name="Kissinger J."/>
            <person name="Widmer G."/>
        </authorList>
    </citation>
    <scope>NUCLEOTIDE SEQUENCE [LARGE SCALE GENOMIC DNA]</scope>
    <source>
        <strain evidence="2 3">UKMEL1</strain>
    </source>
</reference>
<comment type="caution">
    <text evidence="2">The sequence shown here is derived from an EMBL/GenBank/DDBJ whole genome shotgun (WGS) entry which is preliminary data.</text>
</comment>
<organism evidence="2 3">
    <name type="scientific">Cryptosporidium meleagridis</name>
    <dbReference type="NCBI Taxonomy" id="93969"/>
    <lineage>
        <taxon>Eukaryota</taxon>
        <taxon>Sar</taxon>
        <taxon>Alveolata</taxon>
        <taxon>Apicomplexa</taxon>
        <taxon>Conoidasida</taxon>
        <taxon>Coccidia</taxon>
        <taxon>Eucoccidiorida</taxon>
        <taxon>Eimeriorina</taxon>
        <taxon>Cryptosporidiidae</taxon>
        <taxon>Cryptosporidium</taxon>
    </lineage>
</organism>
<gene>
    <name evidence="2" type="ORF">CmeUKMEL1_09430</name>
</gene>
<feature type="region of interest" description="Disordered" evidence="1">
    <location>
        <begin position="20"/>
        <end position="47"/>
    </location>
</feature>
<name>A0A2P4Z1A3_9CRYT</name>
<proteinExistence type="predicted"/>
<evidence type="ECO:0000313" key="3">
    <source>
        <dbReference type="Proteomes" id="UP000236928"/>
    </source>
</evidence>